<dbReference type="Proteomes" id="UP000018426">
    <property type="component" value="Unassembled WGS sequence"/>
</dbReference>
<gene>
    <name evidence="1" type="ORF">F989_00194</name>
</gene>
<evidence type="ECO:0000313" key="2">
    <source>
        <dbReference type="Proteomes" id="UP000018426"/>
    </source>
</evidence>
<dbReference type="EMBL" id="APOL01000008">
    <property type="protein sequence ID" value="ENU34772.1"/>
    <property type="molecule type" value="Genomic_DNA"/>
</dbReference>
<accession>N8RKX0</accession>
<dbReference type="AlphaFoldDB" id="N8RKX0"/>
<name>N8RKX0_9GAMM</name>
<organism evidence="1 2">
    <name type="scientific">Acinetobacter parvus NIPH 1103</name>
    <dbReference type="NCBI Taxonomy" id="1217671"/>
    <lineage>
        <taxon>Bacteria</taxon>
        <taxon>Pseudomonadati</taxon>
        <taxon>Pseudomonadota</taxon>
        <taxon>Gammaproteobacteria</taxon>
        <taxon>Moraxellales</taxon>
        <taxon>Moraxellaceae</taxon>
        <taxon>Acinetobacter</taxon>
    </lineage>
</organism>
<sequence length="59" mass="7046">MELVYRGREIAFEEVCGIFLDPTMVSYDDVGATFRCVARRHSLYKTMYCLYNFNKHQKE</sequence>
<protein>
    <submittedName>
        <fullName evidence="1">Uncharacterized protein</fullName>
    </submittedName>
</protein>
<reference evidence="1 2" key="1">
    <citation type="submission" date="2013-02" db="EMBL/GenBank/DDBJ databases">
        <title>The Genome Sequence of Acinetobacter parvus NIPH 1103.</title>
        <authorList>
            <consortium name="The Broad Institute Genome Sequencing Platform"/>
            <consortium name="The Broad Institute Genome Sequencing Center for Infectious Disease"/>
            <person name="Cerqueira G."/>
            <person name="Feldgarden M."/>
            <person name="Courvalin P."/>
            <person name="Perichon B."/>
            <person name="Grillot-Courvalin C."/>
            <person name="Clermont D."/>
            <person name="Rocha E."/>
            <person name="Yoon E.-J."/>
            <person name="Nemec A."/>
            <person name="Walker B."/>
            <person name="Young S.K."/>
            <person name="Zeng Q."/>
            <person name="Gargeya S."/>
            <person name="Fitzgerald M."/>
            <person name="Haas B."/>
            <person name="Abouelleil A."/>
            <person name="Alvarado L."/>
            <person name="Arachchi H.M."/>
            <person name="Berlin A.M."/>
            <person name="Chapman S.B."/>
            <person name="Dewar J."/>
            <person name="Goldberg J."/>
            <person name="Griggs A."/>
            <person name="Gujja S."/>
            <person name="Hansen M."/>
            <person name="Howarth C."/>
            <person name="Imamovic A."/>
            <person name="Larimer J."/>
            <person name="McCowan C."/>
            <person name="Murphy C."/>
            <person name="Neiman D."/>
            <person name="Pearson M."/>
            <person name="Priest M."/>
            <person name="Roberts A."/>
            <person name="Saif S."/>
            <person name="Shea T."/>
            <person name="Sisk P."/>
            <person name="Sykes S."/>
            <person name="Wortman J."/>
            <person name="Nusbaum C."/>
            <person name="Birren B."/>
        </authorList>
    </citation>
    <scope>NUCLEOTIDE SEQUENCE [LARGE SCALE GENOMIC DNA]</scope>
    <source>
        <strain evidence="1 2">NIPH 1103</strain>
    </source>
</reference>
<dbReference type="HOGENOM" id="CLU_2949722_0_0_6"/>
<evidence type="ECO:0000313" key="1">
    <source>
        <dbReference type="EMBL" id="ENU34772.1"/>
    </source>
</evidence>
<proteinExistence type="predicted"/>
<comment type="caution">
    <text evidence="1">The sequence shown here is derived from an EMBL/GenBank/DDBJ whole genome shotgun (WGS) entry which is preliminary data.</text>
</comment>